<evidence type="ECO:0000313" key="2">
    <source>
        <dbReference type="Proteomes" id="UP000789396"/>
    </source>
</evidence>
<comment type="caution">
    <text evidence="1">The sequence shown here is derived from an EMBL/GenBank/DDBJ whole genome shotgun (WGS) entry which is preliminary data.</text>
</comment>
<proteinExistence type="predicted"/>
<keyword evidence="2" id="KW-1185">Reference proteome</keyword>
<sequence>EDDINQLFYLNDNMKQKLGKELQYFIDEIINNLLAEKCQDPNEINKLIEKQNNTTNKMKNAHN</sequence>
<feature type="non-terminal residue" evidence="1">
    <location>
        <position position="1"/>
    </location>
</feature>
<dbReference type="AlphaFoldDB" id="A0A9N9P4Y6"/>
<dbReference type="EMBL" id="CAJVPZ010061723">
    <property type="protein sequence ID" value="CAG8791413.1"/>
    <property type="molecule type" value="Genomic_DNA"/>
</dbReference>
<protein>
    <submittedName>
        <fullName evidence="1">10714_t:CDS:1</fullName>
    </submittedName>
</protein>
<accession>A0A9N9P4Y6</accession>
<evidence type="ECO:0000313" key="1">
    <source>
        <dbReference type="EMBL" id="CAG8791413.1"/>
    </source>
</evidence>
<organism evidence="1 2">
    <name type="scientific">Racocetra fulgida</name>
    <dbReference type="NCBI Taxonomy" id="60492"/>
    <lineage>
        <taxon>Eukaryota</taxon>
        <taxon>Fungi</taxon>
        <taxon>Fungi incertae sedis</taxon>
        <taxon>Mucoromycota</taxon>
        <taxon>Glomeromycotina</taxon>
        <taxon>Glomeromycetes</taxon>
        <taxon>Diversisporales</taxon>
        <taxon>Gigasporaceae</taxon>
        <taxon>Racocetra</taxon>
    </lineage>
</organism>
<dbReference type="OrthoDB" id="2463253at2759"/>
<name>A0A9N9P4Y6_9GLOM</name>
<feature type="non-terminal residue" evidence="1">
    <location>
        <position position="63"/>
    </location>
</feature>
<reference evidence="1" key="1">
    <citation type="submission" date="2021-06" db="EMBL/GenBank/DDBJ databases">
        <authorList>
            <person name="Kallberg Y."/>
            <person name="Tangrot J."/>
            <person name="Rosling A."/>
        </authorList>
    </citation>
    <scope>NUCLEOTIDE SEQUENCE</scope>
    <source>
        <strain evidence="1">IN212</strain>
    </source>
</reference>
<dbReference type="Proteomes" id="UP000789396">
    <property type="component" value="Unassembled WGS sequence"/>
</dbReference>
<gene>
    <name evidence="1" type="ORF">RFULGI_LOCUS16781</name>
</gene>